<evidence type="ECO:0000256" key="4">
    <source>
        <dbReference type="ARBA" id="ARBA00022519"/>
    </source>
</evidence>
<comment type="caution">
    <text evidence="14">The sequence shown here is derived from an EMBL/GenBank/DDBJ whole genome shotgun (WGS) entry which is preliminary data.</text>
</comment>
<dbReference type="InterPro" id="IPR017871">
    <property type="entry name" value="ABC_transporter-like_CS"/>
</dbReference>
<proteinExistence type="inferred from homology"/>
<dbReference type="InterPro" id="IPR011527">
    <property type="entry name" value="ABC1_TM_dom"/>
</dbReference>
<dbReference type="PROSITE" id="PS00211">
    <property type="entry name" value="ABC_TRANSPORTER_1"/>
    <property type="match status" value="1"/>
</dbReference>
<dbReference type="EMBL" id="JAUSUZ010000001">
    <property type="protein sequence ID" value="MDQ0363533.1"/>
    <property type="molecule type" value="Genomic_DNA"/>
</dbReference>
<dbReference type="GO" id="GO:0140359">
    <property type="term" value="F:ABC-type transporter activity"/>
    <property type="evidence" value="ECO:0007669"/>
    <property type="project" value="InterPro"/>
</dbReference>
<dbReference type="GO" id="GO:0034040">
    <property type="term" value="F:ATPase-coupled lipid transmembrane transporter activity"/>
    <property type="evidence" value="ECO:0007669"/>
    <property type="project" value="TreeGrafter"/>
</dbReference>
<dbReference type="AlphaFoldDB" id="A0AAE3VTB9"/>
<feature type="domain" description="ABC transporter" evidence="12">
    <location>
        <begin position="326"/>
        <end position="559"/>
    </location>
</feature>
<dbReference type="GO" id="GO:0005886">
    <property type="term" value="C:plasma membrane"/>
    <property type="evidence" value="ECO:0007669"/>
    <property type="project" value="UniProtKB-SubCell"/>
</dbReference>
<dbReference type="SUPFAM" id="SSF90123">
    <property type="entry name" value="ABC transporter transmembrane region"/>
    <property type="match status" value="1"/>
</dbReference>
<feature type="transmembrane region" description="Helical" evidence="11">
    <location>
        <begin position="123"/>
        <end position="145"/>
    </location>
</feature>
<evidence type="ECO:0000256" key="1">
    <source>
        <dbReference type="ARBA" id="ARBA00004429"/>
    </source>
</evidence>
<dbReference type="Pfam" id="PF00664">
    <property type="entry name" value="ABC_membrane"/>
    <property type="match status" value="1"/>
</dbReference>
<evidence type="ECO:0000256" key="11">
    <source>
        <dbReference type="SAM" id="Phobius"/>
    </source>
</evidence>
<sequence length="570" mass="58032">MSARALLRPVRGRLILAVALQALSSVSATGVLVAMAMIGDRLLAGAGAVCTIALAGAGAALLSVLCAAAAGALTHLADTGLQLRLRRQLASRLSRVPLSWYAGRGSGAVKKTVHDDVAALHHLVAHTVLDVTAVVVTPLAALVHLATVDPVLAALCVLPAVAGALLFRRAMANAGPQMAAYGRAATEINNAAVEFVDGIAVLKTFGRAGEAHHRYRRAADAFSDFFTTWAAGTTAVTTASQLVVTAPAVLLTVLAAAVPAVAAGVVTPGAVVAFVLLAPAVAAPVATIGRQTQALRTGLSAAGAVADVLRTPVRTPGTAEPDGTTIRLHDVGFGYADGVPVLSGLDLELPPGTVTALVGPSGAGKSTVARLIAGLHEVTTGRITVGGVDVRDLDPAVLHHTVGFVLQDVVLLRASVAENIALARPGATAAQIEAAARTARIHDRIAAAPGGYRAIVGTELVLSGGEAQRLSIARALLADPPVLILDEATAYADPHAEAEIQRALSALTAGRTMLVIAHRLAGIRHADRIVVLDAGRITEQGRHAGLLAAGGRYARMWRAQQLTPALEETA</sequence>
<dbReference type="InterPro" id="IPR039421">
    <property type="entry name" value="Type_1_exporter"/>
</dbReference>
<dbReference type="Gene3D" id="1.20.1560.10">
    <property type="entry name" value="ABC transporter type 1, transmembrane domain"/>
    <property type="match status" value="1"/>
</dbReference>
<dbReference type="Proteomes" id="UP001240236">
    <property type="component" value="Unassembled WGS sequence"/>
</dbReference>
<evidence type="ECO:0000313" key="14">
    <source>
        <dbReference type="EMBL" id="MDQ0363533.1"/>
    </source>
</evidence>
<dbReference type="FunFam" id="3.40.50.300:FF:000221">
    <property type="entry name" value="Multidrug ABC transporter ATP-binding protein"/>
    <property type="match status" value="1"/>
</dbReference>
<dbReference type="InterPro" id="IPR027417">
    <property type="entry name" value="P-loop_NTPase"/>
</dbReference>
<organism evidence="14 15">
    <name type="scientific">Catenuloplanes indicus</name>
    <dbReference type="NCBI Taxonomy" id="137267"/>
    <lineage>
        <taxon>Bacteria</taxon>
        <taxon>Bacillati</taxon>
        <taxon>Actinomycetota</taxon>
        <taxon>Actinomycetes</taxon>
        <taxon>Micromonosporales</taxon>
        <taxon>Micromonosporaceae</taxon>
        <taxon>Catenuloplanes</taxon>
    </lineage>
</organism>
<evidence type="ECO:0000256" key="2">
    <source>
        <dbReference type="ARBA" id="ARBA00022448"/>
    </source>
</evidence>
<keyword evidence="8 11" id="KW-1133">Transmembrane helix</keyword>
<dbReference type="SMART" id="SM00382">
    <property type="entry name" value="AAA"/>
    <property type="match status" value="1"/>
</dbReference>
<feature type="transmembrane region" description="Helical" evidence="11">
    <location>
        <begin position="269"/>
        <end position="289"/>
    </location>
</feature>
<evidence type="ECO:0000256" key="9">
    <source>
        <dbReference type="ARBA" id="ARBA00023136"/>
    </source>
</evidence>
<accession>A0AAE3VTB9</accession>
<feature type="transmembrane region" description="Helical" evidence="11">
    <location>
        <begin position="242"/>
        <end position="263"/>
    </location>
</feature>
<feature type="transmembrane region" description="Helical" evidence="11">
    <location>
        <begin position="151"/>
        <end position="168"/>
    </location>
</feature>
<dbReference type="PROSITE" id="PS50929">
    <property type="entry name" value="ABC_TM1F"/>
    <property type="match status" value="1"/>
</dbReference>
<comment type="similarity">
    <text evidence="10">Belongs to the ABC transporter superfamily. Siderophore-Fe(3+) uptake transporter (SIUT) (TC 3.A.1.21) family.</text>
</comment>
<gene>
    <name evidence="14" type="ORF">J2S42_000202</name>
</gene>
<dbReference type="PROSITE" id="PS50893">
    <property type="entry name" value="ABC_TRANSPORTER_2"/>
    <property type="match status" value="1"/>
</dbReference>
<evidence type="ECO:0000256" key="7">
    <source>
        <dbReference type="ARBA" id="ARBA00022840"/>
    </source>
</evidence>
<keyword evidence="4" id="KW-0997">Cell inner membrane</keyword>
<evidence type="ECO:0000256" key="8">
    <source>
        <dbReference type="ARBA" id="ARBA00022989"/>
    </source>
</evidence>
<protein>
    <submittedName>
        <fullName evidence="14">ATP-binding cassette subfamily B protein</fullName>
    </submittedName>
</protein>
<keyword evidence="3" id="KW-1003">Cell membrane</keyword>
<dbReference type="GO" id="GO:0005524">
    <property type="term" value="F:ATP binding"/>
    <property type="evidence" value="ECO:0007669"/>
    <property type="project" value="UniProtKB-KW"/>
</dbReference>
<feature type="transmembrane region" description="Helical" evidence="11">
    <location>
        <begin position="44"/>
        <end position="77"/>
    </location>
</feature>
<dbReference type="GO" id="GO:0016887">
    <property type="term" value="F:ATP hydrolysis activity"/>
    <property type="evidence" value="ECO:0007669"/>
    <property type="project" value="InterPro"/>
</dbReference>
<keyword evidence="2" id="KW-0813">Transport</keyword>
<keyword evidence="5 11" id="KW-0812">Transmembrane</keyword>
<dbReference type="Gene3D" id="3.40.50.300">
    <property type="entry name" value="P-loop containing nucleotide triphosphate hydrolases"/>
    <property type="match status" value="1"/>
</dbReference>
<reference evidence="14 15" key="1">
    <citation type="submission" date="2023-07" db="EMBL/GenBank/DDBJ databases">
        <title>Sequencing the genomes of 1000 actinobacteria strains.</title>
        <authorList>
            <person name="Klenk H.-P."/>
        </authorList>
    </citation>
    <scope>NUCLEOTIDE SEQUENCE [LARGE SCALE GENOMIC DNA]</scope>
    <source>
        <strain evidence="14 15">DSM 44709</strain>
    </source>
</reference>
<comment type="subcellular location">
    <subcellularLocation>
        <location evidence="1">Cell inner membrane</location>
        <topology evidence="1">Multi-pass membrane protein</topology>
    </subcellularLocation>
</comment>
<dbReference type="Pfam" id="PF00005">
    <property type="entry name" value="ABC_tran"/>
    <property type="match status" value="1"/>
</dbReference>
<dbReference type="SUPFAM" id="SSF52540">
    <property type="entry name" value="P-loop containing nucleoside triphosphate hydrolases"/>
    <property type="match status" value="1"/>
</dbReference>
<evidence type="ECO:0000256" key="5">
    <source>
        <dbReference type="ARBA" id="ARBA00022692"/>
    </source>
</evidence>
<feature type="domain" description="ABC transmembrane type-1" evidence="13">
    <location>
        <begin position="15"/>
        <end position="297"/>
    </location>
</feature>
<evidence type="ECO:0000259" key="13">
    <source>
        <dbReference type="PROSITE" id="PS50929"/>
    </source>
</evidence>
<evidence type="ECO:0000259" key="12">
    <source>
        <dbReference type="PROSITE" id="PS50893"/>
    </source>
</evidence>
<keyword evidence="6" id="KW-0547">Nucleotide-binding</keyword>
<dbReference type="PANTHER" id="PTHR24221">
    <property type="entry name" value="ATP-BINDING CASSETTE SUB-FAMILY B"/>
    <property type="match status" value="1"/>
</dbReference>
<evidence type="ECO:0000256" key="3">
    <source>
        <dbReference type="ARBA" id="ARBA00022475"/>
    </source>
</evidence>
<name>A0AAE3VTB9_9ACTN</name>
<evidence type="ECO:0000256" key="6">
    <source>
        <dbReference type="ARBA" id="ARBA00022741"/>
    </source>
</evidence>
<evidence type="ECO:0000313" key="15">
    <source>
        <dbReference type="Proteomes" id="UP001240236"/>
    </source>
</evidence>
<keyword evidence="7 14" id="KW-0067">ATP-binding</keyword>
<dbReference type="InterPro" id="IPR036640">
    <property type="entry name" value="ABC1_TM_sf"/>
</dbReference>
<dbReference type="PANTHER" id="PTHR24221:SF654">
    <property type="entry name" value="ATP-BINDING CASSETTE SUB-FAMILY B MEMBER 6"/>
    <property type="match status" value="1"/>
</dbReference>
<dbReference type="InterPro" id="IPR003593">
    <property type="entry name" value="AAA+_ATPase"/>
</dbReference>
<keyword evidence="15" id="KW-1185">Reference proteome</keyword>
<keyword evidence="9 11" id="KW-0472">Membrane</keyword>
<evidence type="ECO:0000256" key="10">
    <source>
        <dbReference type="ARBA" id="ARBA00023455"/>
    </source>
</evidence>
<dbReference type="InterPro" id="IPR003439">
    <property type="entry name" value="ABC_transporter-like_ATP-bd"/>
</dbReference>
<dbReference type="RefSeq" id="WP_307234229.1">
    <property type="nucleotide sequence ID" value="NZ_JAUSUZ010000001.1"/>
</dbReference>